<evidence type="ECO:0000313" key="11">
    <source>
        <dbReference type="Proteomes" id="UP001595846"/>
    </source>
</evidence>
<organism evidence="10 11">
    <name type="scientific">Halovivax cerinus</name>
    <dbReference type="NCBI Taxonomy" id="1487865"/>
    <lineage>
        <taxon>Archaea</taxon>
        <taxon>Methanobacteriati</taxon>
        <taxon>Methanobacteriota</taxon>
        <taxon>Stenosarchaea group</taxon>
        <taxon>Halobacteria</taxon>
        <taxon>Halobacteriales</taxon>
        <taxon>Natrialbaceae</taxon>
        <taxon>Halovivax</taxon>
    </lineage>
</organism>
<name>A0ABD5NTQ0_9EURY</name>
<keyword evidence="6 9" id="KW-1133">Transmembrane helix</keyword>
<keyword evidence="7 9" id="KW-0472">Membrane</keyword>
<keyword evidence="4 9" id="KW-0812">Transmembrane</keyword>
<keyword evidence="11" id="KW-1185">Reference proteome</keyword>
<dbReference type="RefSeq" id="WP_256532377.1">
    <property type="nucleotide sequence ID" value="NZ_CP101824.1"/>
</dbReference>
<feature type="transmembrane region" description="Helical" evidence="9">
    <location>
        <begin position="96"/>
        <end position="116"/>
    </location>
</feature>
<dbReference type="InterPro" id="IPR001851">
    <property type="entry name" value="ABC_transp_permease"/>
</dbReference>
<evidence type="ECO:0000256" key="8">
    <source>
        <dbReference type="ARBA" id="ARBA00037998"/>
    </source>
</evidence>
<dbReference type="PANTHER" id="PTHR11795:SF445">
    <property type="entry name" value="AMINO ACID ABC TRANSPORTER PERMEASE PROTEIN"/>
    <property type="match status" value="1"/>
</dbReference>
<dbReference type="GO" id="GO:0005886">
    <property type="term" value="C:plasma membrane"/>
    <property type="evidence" value="ECO:0007669"/>
    <property type="project" value="UniProtKB-SubCell"/>
</dbReference>
<sequence length="284" mass="29192">MEVVTLAEIAVDAIARGLLFALLGAGITLVFGLGDVLNLSLGAFAIVAAVIGATVVSTVPVPIAALAALAGVAALGLAIDRVLLSPVYRTDGEERILLGIFVTLGLAIAIDGVLFAEFSLRYAFPLDVASRTIGGVTVLGSTMVVIVVASIALAGLFLFLRRTTLGKATRTVFQDETGALLCGINPRRLRSLIFVLSVVMAGTAGLLWSIQAPVGAGSAFDLTIYGIIVSIVGGVRNIEGTAVAGVGLGLLMTYANYFIGAYQAMIVLFGFVVVVLIARPEEIA</sequence>
<evidence type="ECO:0000256" key="3">
    <source>
        <dbReference type="ARBA" id="ARBA00022475"/>
    </source>
</evidence>
<gene>
    <name evidence="10" type="ORF">ACFOUR_17175</name>
</gene>
<evidence type="ECO:0000256" key="6">
    <source>
        <dbReference type="ARBA" id="ARBA00022989"/>
    </source>
</evidence>
<dbReference type="GeneID" id="73901457"/>
<dbReference type="AlphaFoldDB" id="A0ABD5NTQ0"/>
<feature type="transmembrane region" description="Helical" evidence="9">
    <location>
        <begin position="63"/>
        <end position="84"/>
    </location>
</feature>
<reference evidence="10 11" key="1">
    <citation type="journal article" date="2019" name="Int. J. Syst. Evol. Microbiol.">
        <title>The Global Catalogue of Microorganisms (GCM) 10K type strain sequencing project: providing services to taxonomists for standard genome sequencing and annotation.</title>
        <authorList>
            <consortium name="The Broad Institute Genomics Platform"/>
            <consortium name="The Broad Institute Genome Sequencing Center for Infectious Disease"/>
            <person name="Wu L."/>
            <person name="Ma J."/>
        </authorList>
    </citation>
    <scope>NUCLEOTIDE SEQUENCE [LARGE SCALE GENOMIC DNA]</scope>
    <source>
        <strain evidence="10 11">IBRC-M 10256</strain>
    </source>
</reference>
<dbReference type="Pfam" id="PF02653">
    <property type="entry name" value="BPD_transp_2"/>
    <property type="match status" value="1"/>
</dbReference>
<feature type="transmembrane region" description="Helical" evidence="9">
    <location>
        <begin position="39"/>
        <end position="57"/>
    </location>
</feature>
<dbReference type="CDD" id="cd06582">
    <property type="entry name" value="TM_PBP1_LivH_like"/>
    <property type="match status" value="1"/>
</dbReference>
<evidence type="ECO:0000256" key="1">
    <source>
        <dbReference type="ARBA" id="ARBA00004651"/>
    </source>
</evidence>
<dbReference type="Proteomes" id="UP001595846">
    <property type="component" value="Unassembled WGS sequence"/>
</dbReference>
<keyword evidence="5" id="KW-0029">Amino-acid transport</keyword>
<evidence type="ECO:0000256" key="4">
    <source>
        <dbReference type="ARBA" id="ARBA00022692"/>
    </source>
</evidence>
<dbReference type="InterPro" id="IPR052157">
    <property type="entry name" value="BCAA_transport_permease"/>
</dbReference>
<evidence type="ECO:0000313" key="10">
    <source>
        <dbReference type="EMBL" id="MFC3960095.1"/>
    </source>
</evidence>
<evidence type="ECO:0000256" key="9">
    <source>
        <dbReference type="SAM" id="Phobius"/>
    </source>
</evidence>
<evidence type="ECO:0000256" key="7">
    <source>
        <dbReference type="ARBA" id="ARBA00023136"/>
    </source>
</evidence>
<dbReference type="PANTHER" id="PTHR11795">
    <property type="entry name" value="BRANCHED-CHAIN AMINO ACID TRANSPORT SYSTEM PERMEASE PROTEIN LIVH"/>
    <property type="match status" value="1"/>
</dbReference>
<proteinExistence type="inferred from homology"/>
<keyword evidence="2" id="KW-0813">Transport</keyword>
<comment type="subcellular location">
    <subcellularLocation>
        <location evidence="1">Cell membrane</location>
        <topology evidence="1">Multi-pass membrane protein</topology>
    </subcellularLocation>
</comment>
<comment type="similarity">
    <text evidence="8">Belongs to the binding-protein-dependent transport system permease family. LivHM subfamily.</text>
</comment>
<dbReference type="EMBL" id="JBHSAQ010000016">
    <property type="protein sequence ID" value="MFC3960095.1"/>
    <property type="molecule type" value="Genomic_DNA"/>
</dbReference>
<evidence type="ECO:0000256" key="5">
    <source>
        <dbReference type="ARBA" id="ARBA00022970"/>
    </source>
</evidence>
<feature type="transmembrane region" description="Helical" evidence="9">
    <location>
        <begin position="13"/>
        <end position="32"/>
    </location>
</feature>
<evidence type="ECO:0000256" key="2">
    <source>
        <dbReference type="ARBA" id="ARBA00022448"/>
    </source>
</evidence>
<keyword evidence="3" id="KW-1003">Cell membrane</keyword>
<comment type="caution">
    <text evidence="10">The sequence shown here is derived from an EMBL/GenBank/DDBJ whole genome shotgun (WGS) entry which is preliminary data.</text>
</comment>
<feature type="transmembrane region" description="Helical" evidence="9">
    <location>
        <begin position="136"/>
        <end position="160"/>
    </location>
</feature>
<feature type="transmembrane region" description="Helical" evidence="9">
    <location>
        <begin position="257"/>
        <end position="278"/>
    </location>
</feature>
<feature type="transmembrane region" description="Helical" evidence="9">
    <location>
        <begin position="192"/>
        <end position="210"/>
    </location>
</feature>
<protein>
    <submittedName>
        <fullName evidence="10">Branched-chain amino acid ABC transporter permease</fullName>
    </submittedName>
</protein>
<dbReference type="GO" id="GO:0006865">
    <property type="term" value="P:amino acid transport"/>
    <property type="evidence" value="ECO:0007669"/>
    <property type="project" value="UniProtKB-KW"/>
</dbReference>
<accession>A0ABD5NTQ0</accession>